<dbReference type="Gene3D" id="3.40.190.10">
    <property type="entry name" value="Periplasmic binding protein-like II"/>
    <property type="match status" value="2"/>
</dbReference>
<keyword evidence="4" id="KW-0804">Transcription</keyword>
<dbReference type="Pfam" id="PF00126">
    <property type="entry name" value="HTH_1"/>
    <property type="match status" value="1"/>
</dbReference>
<dbReference type="InterPro" id="IPR050389">
    <property type="entry name" value="LysR-type_TF"/>
</dbReference>
<name>A0A1J4N7G3_9ACTN</name>
<dbReference type="STRING" id="1844.UG56_006970"/>
<dbReference type="GO" id="GO:0003677">
    <property type="term" value="F:DNA binding"/>
    <property type="evidence" value="ECO:0007669"/>
    <property type="project" value="UniProtKB-KW"/>
</dbReference>
<accession>A0A1J4N7G3</accession>
<dbReference type="GO" id="GO:0003700">
    <property type="term" value="F:DNA-binding transcription factor activity"/>
    <property type="evidence" value="ECO:0007669"/>
    <property type="project" value="InterPro"/>
</dbReference>
<sequence>MAADPLHNLDLNLLLSLDALLEERNVTRAAERLGLSQPAVSAALRRLRRHFGDELLVRTGNRYDLTPLATQLRGTTTTALAGVRRVFEAEPGFDPETSTREFTVVASDYSATVLGDHLATEVAREAPGVRLRFQLQTHADVDQAPESLRHVDGMVLPHGFVHEVPAVELHTDSWVLVVSADNDAVGDAVTMEELAEMPWVVTHHAPTAFTPAVRQLSMIGLDPDIHVVTESFLPVPFLVAGTPRVALLQRQLATRLAGAAGVRTLDCPWDVLPLKEAFWWHPSHRADPAHGWLRRMMARAAARLDQPH</sequence>
<evidence type="ECO:0000256" key="3">
    <source>
        <dbReference type="ARBA" id="ARBA00023125"/>
    </source>
</evidence>
<feature type="domain" description="HTH lysR-type" evidence="5">
    <location>
        <begin position="9"/>
        <end position="66"/>
    </location>
</feature>
<dbReference type="InterPro" id="IPR036390">
    <property type="entry name" value="WH_DNA-bd_sf"/>
</dbReference>
<dbReference type="InterPro" id="IPR036388">
    <property type="entry name" value="WH-like_DNA-bd_sf"/>
</dbReference>
<dbReference type="Gene3D" id="1.10.10.10">
    <property type="entry name" value="Winged helix-like DNA-binding domain superfamily/Winged helix DNA-binding domain"/>
    <property type="match status" value="1"/>
</dbReference>
<comment type="similarity">
    <text evidence="1">Belongs to the LysR transcriptional regulatory family.</text>
</comment>
<dbReference type="OrthoDB" id="8717159at2"/>
<dbReference type="SUPFAM" id="SSF53850">
    <property type="entry name" value="Periplasmic binding protein-like II"/>
    <property type="match status" value="1"/>
</dbReference>
<organism evidence="6 7">
    <name type="scientific">Nocardioides luteus</name>
    <dbReference type="NCBI Taxonomy" id="1844"/>
    <lineage>
        <taxon>Bacteria</taxon>
        <taxon>Bacillati</taxon>
        <taxon>Actinomycetota</taxon>
        <taxon>Actinomycetes</taxon>
        <taxon>Propionibacteriales</taxon>
        <taxon>Nocardioidaceae</taxon>
        <taxon>Nocardioides</taxon>
    </lineage>
</organism>
<dbReference type="PRINTS" id="PR00039">
    <property type="entry name" value="HTHLYSR"/>
</dbReference>
<dbReference type="PANTHER" id="PTHR30118:SF15">
    <property type="entry name" value="TRANSCRIPTIONAL REGULATORY PROTEIN"/>
    <property type="match status" value="1"/>
</dbReference>
<evidence type="ECO:0000256" key="1">
    <source>
        <dbReference type="ARBA" id="ARBA00009437"/>
    </source>
</evidence>
<evidence type="ECO:0000256" key="2">
    <source>
        <dbReference type="ARBA" id="ARBA00023015"/>
    </source>
</evidence>
<keyword evidence="3" id="KW-0238">DNA-binding</keyword>
<evidence type="ECO:0000313" key="7">
    <source>
        <dbReference type="Proteomes" id="UP000033772"/>
    </source>
</evidence>
<proteinExistence type="inferred from homology"/>
<gene>
    <name evidence="6" type="ORF">UG56_006970</name>
</gene>
<evidence type="ECO:0000256" key="4">
    <source>
        <dbReference type="ARBA" id="ARBA00023163"/>
    </source>
</evidence>
<dbReference type="PANTHER" id="PTHR30118">
    <property type="entry name" value="HTH-TYPE TRANSCRIPTIONAL REGULATOR LEUO-RELATED"/>
    <property type="match status" value="1"/>
</dbReference>
<reference evidence="6" key="1">
    <citation type="submission" date="2016-10" db="EMBL/GenBank/DDBJ databases">
        <title>Draft Genome Sequence of Nocardioides luteus Strain BAFB, an Alkane-Degrading Bacterium Isolated from JP-7 Polluted Soil.</title>
        <authorList>
            <person name="Brown L."/>
            <person name="Ruiz O.N."/>
            <person name="Gunasekera T."/>
        </authorList>
    </citation>
    <scope>NUCLEOTIDE SEQUENCE [LARGE SCALE GENOMIC DNA]</scope>
    <source>
        <strain evidence="6">BAFB</strain>
    </source>
</reference>
<dbReference type="PROSITE" id="PS50931">
    <property type="entry name" value="HTH_LYSR"/>
    <property type="match status" value="1"/>
</dbReference>
<evidence type="ECO:0000313" key="6">
    <source>
        <dbReference type="EMBL" id="OIJ27430.1"/>
    </source>
</evidence>
<evidence type="ECO:0000259" key="5">
    <source>
        <dbReference type="PROSITE" id="PS50931"/>
    </source>
</evidence>
<dbReference type="Pfam" id="PF03466">
    <property type="entry name" value="LysR_substrate"/>
    <property type="match status" value="1"/>
</dbReference>
<keyword evidence="2" id="KW-0805">Transcription regulation</keyword>
<comment type="caution">
    <text evidence="6">The sequence shown here is derived from an EMBL/GenBank/DDBJ whole genome shotgun (WGS) entry which is preliminary data.</text>
</comment>
<dbReference type="EMBL" id="JZDQ02000008">
    <property type="protein sequence ID" value="OIJ27430.1"/>
    <property type="molecule type" value="Genomic_DNA"/>
</dbReference>
<dbReference type="SUPFAM" id="SSF46785">
    <property type="entry name" value="Winged helix' DNA-binding domain"/>
    <property type="match status" value="1"/>
</dbReference>
<dbReference type="InterPro" id="IPR005119">
    <property type="entry name" value="LysR_subst-bd"/>
</dbReference>
<dbReference type="RefSeq" id="WP_045550595.1">
    <property type="nucleotide sequence ID" value="NZ_JZDQ02000008.1"/>
</dbReference>
<dbReference type="AlphaFoldDB" id="A0A1J4N7G3"/>
<keyword evidence="7" id="KW-1185">Reference proteome</keyword>
<dbReference type="Proteomes" id="UP000033772">
    <property type="component" value="Unassembled WGS sequence"/>
</dbReference>
<dbReference type="InterPro" id="IPR000847">
    <property type="entry name" value="LysR_HTH_N"/>
</dbReference>
<protein>
    <submittedName>
        <fullName evidence="6">LysR family transcriptional regulator</fullName>
    </submittedName>
</protein>